<evidence type="ECO:0000313" key="2">
    <source>
        <dbReference type="Proteomes" id="UP001652661"/>
    </source>
</evidence>
<organism evidence="2 3">
    <name type="scientific">Drosophila kikkawai</name>
    <name type="common">Fruit fly</name>
    <dbReference type="NCBI Taxonomy" id="30033"/>
    <lineage>
        <taxon>Eukaryota</taxon>
        <taxon>Metazoa</taxon>
        <taxon>Ecdysozoa</taxon>
        <taxon>Arthropoda</taxon>
        <taxon>Hexapoda</taxon>
        <taxon>Insecta</taxon>
        <taxon>Pterygota</taxon>
        <taxon>Neoptera</taxon>
        <taxon>Endopterygota</taxon>
        <taxon>Diptera</taxon>
        <taxon>Brachycera</taxon>
        <taxon>Muscomorpha</taxon>
        <taxon>Ephydroidea</taxon>
        <taxon>Drosophilidae</taxon>
        <taxon>Drosophila</taxon>
        <taxon>Sophophora</taxon>
    </lineage>
</organism>
<dbReference type="Proteomes" id="UP001652661">
    <property type="component" value="Chromosome 3R"/>
</dbReference>
<keyword evidence="1" id="KW-1133">Transmembrane helix</keyword>
<dbReference type="Pfam" id="PF15860">
    <property type="entry name" value="DUF4728"/>
    <property type="match status" value="1"/>
</dbReference>
<proteinExistence type="predicted"/>
<feature type="transmembrane region" description="Helical" evidence="1">
    <location>
        <begin position="151"/>
        <end position="171"/>
    </location>
</feature>
<feature type="transmembrane region" description="Helical" evidence="1">
    <location>
        <begin position="76"/>
        <end position="99"/>
    </location>
</feature>
<accession>A0A6P4IU09</accession>
<keyword evidence="1" id="KW-0472">Membrane</keyword>
<keyword evidence="2" id="KW-1185">Reference proteome</keyword>
<dbReference type="InterPro" id="IPR031720">
    <property type="entry name" value="DUF4728"/>
</dbReference>
<protein>
    <submittedName>
        <fullName evidence="3">Uncharacterized protein</fullName>
    </submittedName>
</protein>
<dbReference type="PROSITE" id="PS51257">
    <property type="entry name" value="PROKAR_LIPOPROTEIN"/>
    <property type="match status" value="1"/>
</dbReference>
<feature type="transmembrane region" description="Helical" evidence="1">
    <location>
        <begin position="111"/>
        <end position="131"/>
    </location>
</feature>
<evidence type="ECO:0000256" key="1">
    <source>
        <dbReference type="SAM" id="Phobius"/>
    </source>
</evidence>
<dbReference type="GeneID" id="108081774"/>
<evidence type="ECO:0000313" key="3">
    <source>
        <dbReference type="RefSeq" id="XP_017032477.1"/>
    </source>
</evidence>
<sequence length="195" mass="22308">MKNFEFWSLSSVGLSIACMEVLIALSVLAPSSYYLYFDFVDIEKWEHSDEVEALTPFGTFFSTLVDYLWVREFSQVFYMTATLIIWVKALINLMVACLLVDGIKQKRLVCITPWLINSCLSMVVETGIFVSLELRIDEIDAAVDRRIARSLIFGIFIVLNALFCYGIYALYRKLKKSSPTENLEVIPQSPHTFNA</sequence>
<name>A0A6P4IU09_DROKI</name>
<dbReference type="RefSeq" id="XP_017032477.1">
    <property type="nucleotide sequence ID" value="XM_017176988.3"/>
</dbReference>
<gene>
    <name evidence="3" type="primary">LOC108081774</name>
</gene>
<dbReference type="OrthoDB" id="7914534at2759"/>
<keyword evidence="1" id="KW-0812">Transmembrane</keyword>
<reference evidence="3" key="1">
    <citation type="submission" date="2025-08" db="UniProtKB">
        <authorList>
            <consortium name="RefSeq"/>
        </authorList>
    </citation>
    <scope>IDENTIFICATION</scope>
    <source>
        <strain evidence="3">14028-0561.14</strain>
        <tissue evidence="3">Whole fly</tissue>
    </source>
</reference>
<feature type="transmembrane region" description="Helical" evidence="1">
    <location>
        <begin position="12"/>
        <end position="36"/>
    </location>
</feature>
<dbReference type="AlphaFoldDB" id="A0A6P4IU09"/>